<dbReference type="AlphaFoldDB" id="A0A3P3XQU4"/>
<dbReference type="InterPro" id="IPR007627">
    <property type="entry name" value="RNA_pol_sigma70_r2"/>
</dbReference>
<dbReference type="CDD" id="cd06171">
    <property type="entry name" value="Sigma70_r4"/>
    <property type="match status" value="1"/>
</dbReference>
<evidence type="ECO:0000256" key="6">
    <source>
        <dbReference type="SAM" id="MobiDB-lite"/>
    </source>
</evidence>
<dbReference type="InterPro" id="IPR039425">
    <property type="entry name" value="RNA_pol_sigma-70-like"/>
</dbReference>
<dbReference type="SUPFAM" id="SSF88946">
    <property type="entry name" value="Sigma2 domain of RNA polymerase sigma factors"/>
    <property type="match status" value="1"/>
</dbReference>
<evidence type="ECO:0000259" key="7">
    <source>
        <dbReference type="Pfam" id="PF04542"/>
    </source>
</evidence>
<dbReference type="InterPro" id="IPR036388">
    <property type="entry name" value="WH-like_DNA-bd_sf"/>
</dbReference>
<dbReference type="SUPFAM" id="SSF88659">
    <property type="entry name" value="Sigma3 and sigma4 domains of RNA polymerase sigma factors"/>
    <property type="match status" value="1"/>
</dbReference>
<keyword evidence="4" id="KW-0238">DNA-binding</keyword>
<evidence type="ECO:0000256" key="2">
    <source>
        <dbReference type="ARBA" id="ARBA00023015"/>
    </source>
</evidence>
<feature type="compositionally biased region" description="Basic and acidic residues" evidence="6">
    <location>
        <begin position="11"/>
        <end position="23"/>
    </location>
</feature>
<reference evidence="9" key="1">
    <citation type="submission" date="2017-02" db="EMBL/GenBank/DDBJ databases">
        <authorList>
            <person name="Regsiter A."/>
            <person name="William W."/>
        </authorList>
    </citation>
    <scope>NUCLEOTIDE SEQUENCE</scope>
    <source>
        <strain evidence="9">BdmA 4</strain>
    </source>
</reference>
<dbReference type="InterPro" id="IPR013249">
    <property type="entry name" value="RNA_pol_sigma70_r4_t2"/>
</dbReference>
<evidence type="ECO:0000256" key="4">
    <source>
        <dbReference type="ARBA" id="ARBA00023125"/>
    </source>
</evidence>
<organism evidence="9">
    <name type="scientific">uncultured spirochete</name>
    <dbReference type="NCBI Taxonomy" id="156406"/>
    <lineage>
        <taxon>Bacteria</taxon>
        <taxon>Pseudomonadati</taxon>
        <taxon>Spirochaetota</taxon>
        <taxon>Spirochaetia</taxon>
        <taxon>Spirochaetales</taxon>
        <taxon>environmental samples</taxon>
    </lineage>
</organism>
<dbReference type="InterPro" id="IPR013324">
    <property type="entry name" value="RNA_pol_sigma_r3/r4-like"/>
</dbReference>
<dbReference type="GO" id="GO:0003677">
    <property type="term" value="F:DNA binding"/>
    <property type="evidence" value="ECO:0007669"/>
    <property type="project" value="UniProtKB-KW"/>
</dbReference>
<dbReference type="Pfam" id="PF08281">
    <property type="entry name" value="Sigma70_r4_2"/>
    <property type="match status" value="1"/>
</dbReference>
<evidence type="ECO:0000313" key="9">
    <source>
        <dbReference type="EMBL" id="SLM18617.1"/>
    </source>
</evidence>
<dbReference type="Gene3D" id="1.10.1740.10">
    <property type="match status" value="1"/>
</dbReference>
<name>A0A3P3XQU4_9SPIR</name>
<dbReference type="PANTHER" id="PTHR43133">
    <property type="entry name" value="RNA POLYMERASE ECF-TYPE SIGMA FACTO"/>
    <property type="match status" value="1"/>
</dbReference>
<dbReference type="InterPro" id="IPR014284">
    <property type="entry name" value="RNA_pol_sigma-70_dom"/>
</dbReference>
<gene>
    <name evidence="9" type="ORF">SPIRO4BDMA_50132</name>
</gene>
<evidence type="ECO:0000256" key="5">
    <source>
        <dbReference type="ARBA" id="ARBA00023163"/>
    </source>
</evidence>
<dbReference type="GO" id="GO:0016987">
    <property type="term" value="F:sigma factor activity"/>
    <property type="evidence" value="ECO:0007669"/>
    <property type="project" value="UniProtKB-KW"/>
</dbReference>
<keyword evidence="3" id="KW-0731">Sigma factor</keyword>
<keyword evidence="2" id="KW-0805">Transcription regulation</keyword>
<keyword evidence="5" id="KW-0804">Transcription</keyword>
<sequence length="216" mass="24488">MLLGMQGHADTLGHAEPDSMKEAAERNREDSIIARVLDGDIDSYRFLVNKYSARVLAFCRMRMRSEEDAQDASQEVFVRAYRSLASFKRGESFSAWLFAIAANNVRTHIRLFASRKQREVAFVRQQVTNPPDDPAGEAERACEFQALREAVSSLPVDLRKPVELYYFAQLSVEETAKVLRLGQEAVKSRLFRARKQLREALAENVQPKRPPGGISL</sequence>
<dbReference type="InterPro" id="IPR013325">
    <property type="entry name" value="RNA_pol_sigma_r2"/>
</dbReference>
<dbReference type="GO" id="GO:0006352">
    <property type="term" value="P:DNA-templated transcription initiation"/>
    <property type="evidence" value="ECO:0007669"/>
    <property type="project" value="InterPro"/>
</dbReference>
<protein>
    <submittedName>
        <fullName evidence="9">Putative RNA polymerase sigma-H factor</fullName>
    </submittedName>
</protein>
<dbReference type="EMBL" id="FWDO01000005">
    <property type="protein sequence ID" value="SLM18617.1"/>
    <property type="molecule type" value="Genomic_DNA"/>
</dbReference>
<dbReference type="PANTHER" id="PTHR43133:SF8">
    <property type="entry name" value="RNA POLYMERASE SIGMA FACTOR HI_1459-RELATED"/>
    <property type="match status" value="1"/>
</dbReference>
<dbReference type="NCBIfam" id="TIGR02937">
    <property type="entry name" value="sigma70-ECF"/>
    <property type="match status" value="1"/>
</dbReference>
<comment type="similarity">
    <text evidence="1">Belongs to the sigma-70 factor family. ECF subfamily.</text>
</comment>
<evidence type="ECO:0000256" key="3">
    <source>
        <dbReference type="ARBA" id="ARBA00023082"/>
    </source>
</evidence>
<feature type="domain" description="RNA polymerase sigma factor 70 region 4 type 2" evidence="8">
    <location>
        <begin position="145"/>
        <end position="197"/>
    </location>
</feature>
<feature type="domain" description="RNA polymerase sigma-70 region 2" evidence="7">
    <location>
        <begin position="47"/>
        <end position="110"/>
    </location>
</feature>
<evidence type="ECO:0000256" key="1">
    <source>
        <dbReference type="ARBA" id="ARBA00010641"/>
    </source>
</evidence>
<dbReference type="Gene3D" id="1.10.10.10">
    <property type="entry name" value="Winged helix-like DNA-binding domain superfamily/Winged helix DNA-binding domain"/>
    <property type="match status" value="1"/>
</dbReference>
<evidence type="ECO:0000259" key="8">
    <source>
        <dbReference type="Pfam" id="PF08281"/>
    </source>
</evidence>
<proteinExistence type="inferred from homology"/>
<feature type="region of interest" description="Disordered" evidence="6">
    <location>
        <begin position="1"/>
        <end position="23"/>
    </location>
</feature>
<accession>A0A3P3XQU4</accession>
<dbReference type="Pfam" id="PF04542">
    <property type="entry name" value="Sigma70_r2"/>
    <property type="match status" value="1"/>
</dbReference>